<keyword evidence="2" id="KW-1185">Reference proteome</keyword>
<dbReference type="AlphaFoldDB" id="A0A2N5HNJ0"/>
<comment type="caution">
    <text evidence="1">The sequence shown here is derived from an EMBL/GenBank/DDBJ whole genome shotgun (WGS) entry which is preliminary data.</text>
</comment>
<gene>
    <name evidence="1" type="ORF">CVD27_05210</name>
</gene>
<dbReference type="Proteomes" id="UP000234950">
    <property type="component" value="Unassembled WGS sequence"/>
</dbReference>
<evidence type="ECO:0000313" key="2">
    <source>
        <dbReference type="Proteomes" id="UP000234950"/>
    </source>
</evidence>
<protein>
    <submittedName>
        <fullName evidence="1">Uncharacterized protein</fullName>
    </submittedName>
</protein>
<organism evidence="1 2">
    <name type="scientific">Neobacillus cucumis</name>
    <dbReference type="NCBI Taxonomy" id="1740721"/>
    <lineage>
        <taxon>Bacteria</taxon>
        <taxon>Bacillati</taxon>
        <taxon>Bacillota</taxon>
        <taxon>Bacilli</taxon>
        <taxon>Bacillales</taxon>
        <taxon>Bacillaceae</taxon>
        <taxon>Neobacillus</taxon>
    </lineage>
</organism>
<name>A0A2N5HNJ0_9BACI</name>
<reference evidence="1 2" key="1">
    <citation type="submission" date="2017-11" db="EMBL/GenBank/DDBJ databases">
        <title>Comparitive Functional Genomics of Dry Heat Resistant strains isolated from the Viking Spacecraft.</title>
        <authorList>
            <person name="Seuylemezian A."/>
            <person name="Cooper K."/>
            <person name="Vaishampayan P."/>
        </authorList>
    </citation>
    <scope>NUCLEOTIDE SEQUENCE [LARGE SCALE GENOMIC DNA]</scope>
    <source>
        <strain evidence="1 2">V32-6</strain>
    </source>
</reference>
<proteinExistence type="predicted"/>
<dbReference type="RefSeq" id="WP_101646824.1">
    <property type="nucleotide sequence ID" value="NZ_PGVE01000028.1"/>
</dbReference>
<evidence type="ECO:0000313" key="1">
    <source>
        <dbReference type="EMBL" id="PLS07083.1"/>
    </source>
</evidence>
<sequence>MKLIVSKKDIEYFLNNFLDIAEFDKQGNKHYFLFQDYTRNGDWTLMFYKEEEKWTIHGKGLDYCDESEQELERNELIQFLYKNRKYINNELRSKKARVTS</sequence>
<dbReference type="OrthoDB" id="2882430at2"/>
<accession>A0A2N5HNJ0</accession>
<dbReference type="EMBL" id="PGVE01000028">
    <property type="protein sequence ID" value="PLS07083.1"/>
    <property type="molecule type" value="Genomic_DNA"/>
</dbReference>